<organism evidence="2 3">
    <name type="scientific">Methyloprofundus sedimenti</name>
    <dbReference type="NCBI Taxonomy" id="1420851"/>
    <lineage>
        <taxon>Bacteria</taxon>
        <taxon>Pseudomonadati</taxon>
        <taxon>Pseudomonadota</taxon>
        <taxon>Gammaproteobacteria</taxon>
        <taxon>Methylococcales</taxon>
        <taxon>Methylococcaceae</taxon>
        <taxon>Methyloprofundus</taxon>
    </lineage>
</organism>
<name>A0A1V8M753_9GAMM</name>
<evidence type="ECO:0000313" key="2">
    <source>
        <dbReference type="EMBL" id="OQK17377.1"/>
    </source>
</evidence>
<feature type="transmembrane region" description="Helical" evidence="1">
    <location>
        <begin position="29"/>
        <end position="49"/>
    </location>
</feature>
<dbReference type="AlphaFoldDB" id="A0A1V8M753"/>
<reference evidence="2 3" key="1">
    <citation type="submission" date="2015-12" db="EMBL/GenBank/DDBJ databases">
        <authorList>
            <person name="Shamseldin A."/>
            <person name="Moawad H."/>
            <person name="Abd El-Rahim W.M."/>
            <person name="Sadowsky M.J."/>
        </authorList>
    </citation>
    <scope>NUCLEOTIDE SEQUENCE [LARGE SCALE GENOMIC DNA]</scope>
    <source>
        <strain evidence="2 3">WF1</strain>
    </source>
</reference>
<protein>
    <submittedName>
        <fullName evidence="2">Uncharacterized protein</fullName>
    </submittedName>
</protein>
<dbReference type="OrthoDB" id="123194at2"/>
<comment type="caution">
    <text evidence="2">The sequence shown here is derived from an EMBL/GenBank/DDBJ whole genome shotgun (WGS) entry which is preliminary data.</text>
</comment>
<evidence type="ECO:0000313" key="3">
    <source>
        <dbReference type="Proteomes" id="UP000191980"/>
    </source>
</evidence>
<dbReference type="RefSeq" id="WP_080521988.1">
    <property type="nucleotide sequence ID" value="NZ_LPUF01000001.1"/>
</dbReference>
<dbReference type="STRING" id="1420851.AU255_05715"/>
<proteinExistence type="predicted"/>
<keyword evidence="1" id="KW-1133">Transmembrane helix</keyword>
<accession>A0A1V8M753</accession>
<sequence length="63" mass="7608">MEYLLIFLFMLFTLWLGSKILEKAGYPKYFVLCLLIPILNIVMIWFFAFSKWPNLKPDIDLFE</sequence>
<keyword evidence="1" id="KW-0472">Membrane</keyword>
<dbReference type="EMBL" id="LPUF01000001">
    <property type="protein sequence ID" value="OQK17377.1"/>
    <property type="molecule type" value="Genomic_DNA"/>
</dbReference>
<keyword evidence="3" id="KW-1185">Reference proteome</keyword>
<dbReference type="Proteomes" id="UP000191980">
    <property type="component" value="Unassembled WGS sequence"/>
</dbReference>
<keyword evidence="1" id="KW-0812">Transmembrane</keyword>
<gene>
    <name evidence="2" type="ORF">AU255_05715</name>
</gene>
<evidence type="ECO:0000256" key="1">
    <source>
        <dbReference type="SAM" id="Phobius"/>
    </source>
</evidence>